<keyword evidence="2" id="KW-1185">Reference proteome</keyword>
<protein>
    <submittedName>
        <fullName evidence="1">84934ef7-4bb0-4b94-bae6-5c415fde6581</fullName>
    </submittedName>
</protein>
<evidence type="ECO:0000313" key="1">
    <source>
        <dbReference type="EMBL" id="CAD6443812.1"/>
    </source>
</evidence>
<sequence length="118" mass="13691">MGRIPNFVLKRGNLILLDLPKIFVFRAGPRIFRIGKIKQLGNFCAYGAGAHYCIIYLPINARLFWMNEDKFVAKCCFFVYGYSRNHSRVVLCFQRSRSAVYRPSLQFRDGRSFAELIG</sequence>
<gene>
    <name evidence="1" type="ORF">SCLTRI_LOCUS3604</name>
</gene>
<evidence type="ECO:0000313" key="2">
    <source>
        <dbReference type="Proteomes" id="UP000624404"/>
    </source>
</evidence>
<comment type="caution">
    <text evidence="1">The sequence shown here is derived from an EMBL/GenBank/DDBJ whole genome shotgun (WGS) entry which is preliminary data.</text>
</comment>
<dbReference type="AlphaFoldDB" id="A0A8H2VSR8"/>
<reference evidence="1" key="1">
    <citation type="submission" date="2020-10" db="EMBL/GenBank/DDBJ databases">
        <authorList>
            <person name="Kusch S."/>
        </authorList>
    </citation>
    <scope>NUCLEOTIDE SEQUENCE</scope>
    <source>
        <strain evidence="1">SwB9</strain>
    </source>
</reference>
<dbReference type="EMBL" id="CAJHIA010000011">
    <property type="protein sequence ID" value="CAD6443812.1"/>
    <property type="molecule type" value="Genomic_DNA"/>
</dbReference>
<accession>A0A8H2VSR8</accession>
<proteinExistence type="predicted"/>
<dbReference type="Proteomes" id="UP000624404">
    <property type="component" value="Unassembled WGS sequence"/>
</dbReference>
<name>A0A8H2VSR8_9HELO</name>
<organism evidence="1 2">
    <name type="scientific">Sclerotinia trifoliorum</name>
    <dbReference type="NCBI Taxonomy" id="28548"/>
    <lineage>
        <taxon>Eukaryota</taxon>
        <taxon>Fungi</taxon>
        <taxon>Dikarya</taxon>
        <taxon>Ascomycota</taxon>
        <taxon>Pezizomycotina</taxon>
        <taxon>Leotiomycetes</taxon>
        <taxon>Helotiales</taxon>
        <taxon>Sclerotiniaceae</taxon>
        <taxon>Sclerotinia</taxon>
    </lineage>
</organism>